<dbReference type="Pfam" id="PF00497">
    <property type="entry name" value="SBP_bac_3"/>
    <property type="match status" value="1"/>
</dbReference>
<dbReference type="InterPro" id="IPR051455">
    <property type="entry name" value="Bact_solute-bind_prot3"/>
</dbReference>
<comment type="caution">
    <text evidence="6">The sequence shown here is derived from an EMBL/GenBank/DDBJ whole genome shotgun (WGS) entry which is preliminary data.</text>
</comment>
<dbReference type="SUPFAM" id="SSF53850">
    <property type="entry name" value="Periplasmic binding protein-like II"/>
    <property type="match status" value="1"/>
</dbReference>
<dbReference type="Proteomes" id="UP000295391">
    <property type="component" value="Unassembled WGS sequence"/>
</dbReference>
<evidence type="ECO:0000256" key="1">
    <source>
        <dbReference type="ARBA" id="ARBA00010333"/>
    </source>
</evidence>
<dbReference type="Gene3D" id="3.40.190.10">
    <property type="entry name" value="Periplasmic binding protein-like II"/>
    <property type="match status" value="2"/>
</dbReference>
<keyword evidence="3 4" id="KW-0732">Signal</keyword>
<dbReference type="GO" id="GO:0006865">
    <property type="term" value="P:amino acid transport"/>
    <property type="evidence" value="ECO:0007669"/>
    <property type="project" value="TreeGrafter"/>
</dbReference>
<dbReference type="RefSeq" id="WP_166638845.1">
    <property type="nucleotide sequence ID" value="NZ_SNYR01000001.1"/>
</dbReference>
<dbReference type="AlphaFoldDB" id="A0A4V3DBE0"/>
<evidence type="ECO:0000259" key="5">
    <source>
        <dbReference type="SMART" id="SM00062"/>
    </source>
</evidence>
<evidence type="ECO:0000256" key="3">
    <source>
        <dbReference type="ARBA" id="ARBA00022729"/>
    </source>
</evidence>
<name>A0A4V3DBE0_9HYPH</name>
<feature type="signal peptide" evidence="4">
    <location>
        <begin position="1"/>
        <end position="20"/>
    </location>
</feature>
<evidence type="ECO:0000256" key="4">
    <source>
        <dbReference type="SAM" id="SignalP"/>
    </source>
</evidence>
<dbReference type="SMART" id="SM00062">
    <property type="entry name" value="PBPb"/>
    <property type="match status" value="1"/>
</dbReference>
<gene>
    <name evidence="6" type="ORF">ATL17_0187</name>
</gene>
<reference evidence="6 7" key="1">
    <citation type="submission" date="2019-03" db="EMBL/GenBank/DDBJ databases">
        <title>Genomic Encyclopedia of Type Strains, Phase III (KMG-III): the genomes of soil and plant-associated and newly described type strains.</title>
        <authorList>
            <person name="Whitman W."/>
        </authorList>
    </citation>
    <scope>NUCLEOTIDE SEQUENCE [LARGE SCALE GENOMIC DNA]</scope>
    <source>
        <strain evidence="6 7">CGMCC 1.7002</strain>
    </source>
</reference>
<organism evidence="6 7">
    <name type="scientific">Maritalea mobilis</name>
    <dbReference type="NCBI Taxonomy" id="483324"/>
    <lineage>
        <taxon>Bacteria</taxon>
        <taxon>Pseudomonadati</taxon>
        <taxon>Pseudomonadota</taxon>
        <taxon>Alphaproteobacteria</taxon>
        <taxon>Hyphomicrobiales</taxon>
        <taxon>Devosiaceae</taxon>
        <taxon>Maritalea</taxon>
    </lineage>
</organism>
<feature type="domain" description="Solute-binding protein family 3/N-terminal" evidence="5">
    <location>
        <begin position="31"/>
        <end position="260"/>
    </location>
</feature>
<protein>
    <submittedName>
        <fullName evidence="6">General L-amino acid transport system substrate-binding protein</fullName>
    </submittedName>
</protein>
<dbReference type="EMBL" id="SNYR01000001">
    <property type="protein sequence ID" value="TDQ66198.1"/>
    <property type="molecule type" value="Genomic_DNA"/>
</dbReference>
<dbReference type="PANTHER" id="PTHR30085">
    <property type="entry name" value="AMINO ACID ABC TRANSPORTER PERMEASE"/>
    <property type="match status" value="1"/>
</dbReference>
<dbReference type="PANTHER" id="PTHR30085:SF7">
    <property type="entry name" value="AMINO-ACID ABC TRANSPORTER-BINDING PROTEIN YHDW-RELATED"/>
    <property type="match status" value="1"/>
</dbReference>
<keyword evidence="7" id="KW-1185">Reference proteome</keyword>
<sequence length="335" mass="37428">MRTFLTLILLLIGFSTSAFADTLETVRERGFVKCGANQGHRGFSNLSTDGFWTGFDVDLCRAVSAAIFSEPNRVEFAEYPGDVRMTPLRVGEVDLMARNGYWNLPRDNQYDVVYTGIGYYDGQAIMVRNETQVISALELKNVSVCVVADSPQHNAIERFFFNNQITYEEVMVEDEADLPGAYMSGLCDAITASATVLQGIKINAVDPSLHRILPERLSKEPMGPVVRKGDMQWQTIVRWVLFAMINAEELGVNSRNIDTMMETKNPRLRRLLGLDGEFGQALGLNATWAQDIIRNVGNYGEVYERNFGSTSGLMIPRGSNELWTKGGLQYAPPIR</sequence>
<feature type="chain" id="PRO_5020656135" evidence="4">
    <location>
        <begin position="21"/>
        <end position="335"/>
    </location>
</feature>
<dbReference type="InterPro" id="IPR001638">
    <property type="entry name" value="Solute-binding_3/MltF_N"/>
</dbReference>
<evidence type="ECO:0000313" key="6">
    <source>
        <dbReference type="EMBL" id="TDQ66198.1"/>
    </source>
</evidence>
<comment type="similarity">
    <text evidence="1">Belongs to the bacterial solute-binding protein 3 family.</text>
</comment>
<evidence type="ECO:0000313" key="7">
    <source>
        <dbReference type="Proteomes" id="UP000295391"/>
    </source>
</evidence>
<keyword evidence="2" id="KW-0813">Transport</keyword>
<accession>A0A4V3DBE0</accession>
<proteinExistence type="inferred from homology"/>
<evidence type="ECO:0000256" key="2">
    <source>
        <dbReference type="ARBA" id="ARBA00022448"/>
    </source>
</evidence>